<organism evidence="4 5">
    <name type="scientific">Lysobacter hankyongensis</name>
    <dbReference type="NCBI Taxonomy" id="1176535"/>
    <lineage>
        <taxon>Bacteria</taxon>
        <taxon>Pseudomonadati</taxon>
        <taxon>Pseudomonadota</taxon>
        <taxon>Gammaproteobacteria</taxon>
        <taxon>Lysobacterales</taxon>
        <taxon>Lysobacteraceae</taxon>
        <taxon>Lysobacter</taxon>
    </lineage>
</organism>
<sequence length="248" mass="26325">MAVHNDSAAPDFTAMYRELGVDATCTLADLRAAWRRRVSKLHPDQGGSAEDTGRLQELNRRYDAALAFHARFGRLPGAPAAGTLPPASTDSAADSAPDRSWRRADADHDAQGTAGFGALARYFVAVSLIAVLVLGWRLIDRAAAPTDRQGDAAPIVAAGPSTGAPTTDVVASVADTAMAKTIAAGQDKDTVRHILGEPLDMHALRWHYGPSWVDFRCDRVAGWYSSPLRPLGTGTAQLEAPPADTRCD</sequence>
<feature type="region of interest" description="Disordered" evidence="2">
    <location>
        <begin position="79"/>
        <end position="106"/>
    </location>
</feature>
<evidence type="ECO:0008006" key="6">
    <source>
        <dbReference type="Google" id="ProtNLM"/>
    </source>
</evidence>
<proteinExistence type="predicted"/>
<feature type="transmembrane region" description="Helical" evidence="3">
    <location>
        <begin position="119"/>
        <end position="139"/>
    </location>
</feature>
<keyword evidence="3" id="KW-1133">Transmembrane helix</keyword>
<evidence type="ECO:0000256" key="2">
    <source>
        <dbReference type="SAM" id="MobiDB-lite"/>
    </source>
</evidence>
<comment type="caution">
    <text evidence="4">The sequence shown here is derived from an EMBL/GenBank/DDBJ whole genome shotgun (WGS) entry which is preliminary data.</text>
</comment>
<keyword evidence="1" id="KW-0143">Chaperone</keyword>
<gene>
    <name evidence="4" type="ORF">GCM10023307_30520</name>
</gene>
<keyword evidence="3" id="KW-0472">Membrane</keyword>
<dbReference type="InterPro" id="IPR036869">
    <property type="entry name" value="J_dom_sf"/>
</dbReference>
<protein>
    <recommendedName>
        <fullName evidence="6">J domain-containing protein</fullName>
    </recommendedName>
</protein>
<name>A0ABP9BXS5_9GAMM</name>
<dbReference type="CDD" id="cd06257">
    <property type="entry name" value="DnaJ"/>
    <property type="match status" value="1"/>
</dbReference>
<reference evidence="5" key="1">
    <citation type="journal article" date="2019" name="Int. J. Syst. Evol. Microbiol.">
        <title>The Global Catalogue of Microorganisms (GCM) 10K type strain sequencing project: providing services to taxonomists for standard genome sequencing and annotation.</title>
        <authorList>
            <consortium name="The Broad Institute Genomics Platform"/>
            <consortium name="The Broad Institute Genome Sequencing Center for Infectious Disease"/>
            <person name="Wu L."/>
            <person name="Ma J."/>
        </authorList>
    </citation>
    <scope>NUCLEOTIDE SEQUENCE [LARGE SCALE GENOMIC DNA]</scope>
    <source>
        <strain evidence="5">JCM 18204</strain>
    </source>
</reference>
<keyword evidence="5" id="KW-1185">Reference proteome</keyword>
<dbReference type="InterPro" id="IPR001623">
    <property type="entry name" value="DnaJ_domain"/>
</dbReference>
<evidence type="ECO:0000256" key="3">
    <source>
        <dbReference type="SAM" id="Phobius"/>
    </source>
</evidence>
<accession>A0ABP9BXS5</accession>
<feature type="compositionally biased region" description="Basic and acidic residues" evidence="2">
    <location>
        <begin position="96"/>
        <end position="106"/>
    </location>
</feature>
<dbReference type="Proteomes" id="UP001499959">
    <property type="component" value="Unassembled WGS sequence"/>
</dbReference>
<dbReference type="Gene3D" id="1.10.287.110">
    <property type="entry name" value="DnaJ domain"/>
    <property type="match status" value="1"/>
</dbReference>
<dbReference type="EMBL" id="BAABJE010000017">
    <property type="protein sequence ID" value="GAA4801842.1"/>
    <property type="molecule type" value="Genomic_DNA"/>
</dbReference>
<feature type="compositionally biased region" description="Low complexity" evidence="2">
    <location>
        <begin position="79"/>
        <end position="95"/>
    </location>
</feature>
<keyword evidence="3" id="KW-0812">Transmembrane</keyword>
<dbReference type="SUPFAM" id="SSF46565">
    <property type="entry name" value="Chaperone J-domain"/>
    <property type="match status" value="1"/>
</dbReference>
<evidence type="ECO:0000313" key="5">
    <source>
        <dbReference type="Proteomes" id="UP001499959"/>
    </source>
</evidence>
<evidence type="ECO:0000256" key="1">
    <source>
        <dbReference type="ARBA" id="ARBA00023186"/>
    </source>
</evidence>
<evidence type="ECO:0000313" key="4">
    <source>
        <dbReference type="EMBL" id="GAA4801842.1"/>
    </source>
</evidence>